<evidence type="ECO:0000313" key="2">
    <source>
        <dbReference type="Proteomes" id="UP000053144"/>
    </source>
</evidence>
<dbReference type="Gramene" id="KOM49228">
    <property type="protein sequence ID" value="KOM49228"/>
    <property type="gene ID" value="LR48_Vigan08g005500"/>
</dbReference>
<accession>A0A0L9V2F8</accession>
<name>A0A0L9V2F8_PHAAN</name>
<reference evidence="2" key="1">
    <citation type="journal article" date="2015" name="Proc. Natl. Acad. Sci. U.S.A.">
        <title>Genome sequencing of adzuki bean (Vigna angularis) provides insight into high starch and low fat accumulation and domestication.</title>
        <authorList>
            <person name="Yang K."/>
            <person name="Tian Z."/>
            <person name="Chen C."/>
            <person name="Luo L."/>
            <person name="Zhao B."/>
            <person name="Wang Z."/>
            <person name="Yu L."/>
            <person name="Li Y."/>
            <person name="Sun Y."/>
            <person name="Li W."/>
            <person name="Chen Y."/>
            <person name="Li Y."/>
            <person name="Zhang Y."/>
            <person name="Ai D."/>
            <person name="Zhao J."/>
            <person name="Shang C."/>
            <person name="Ma Y."/>
            <person name="Wu B."/>
            <person name="Wang M."/>
            <person name="Gao L."/>
            <person name="Sun D."/>
            <person name="Zhang P."/>
            <person name="Guo F."/>
            <person name="Wang W."/>
            <person name="Li Y."/>
            <person name="Wang J."/>
            <person name="Varshney R.K."/>
            <person name="Wang J."/>
            <person name="Ling H.Q."/>
            <person name="Wan P."/>
        </authorList>
    </citation>
    <scope>NUCLEOTIDE SEQUENCE</scope>
    <source>
        <strain evidence="2">cv. Jingnong 6</strain>
    </source>
</reference>
<organism evidence="1 2">
    <name type="scientific">Phaseolus angularis</name>
    <name type="common">Azuki bean</name>
    <name type="synonym">Vigna angularis</name>
    <dbReference type="NCBI Taxonomy" id="3914"/>
    <lineage>
        <taxon>Eukaryota</taxon>
        <taxon>Viridiplantae</taxon>
        <taxon>Streptophyta</taxon>
        <taxon>Embryophyta</taxon>
        <taxon>Tracheophyta</taxon>
        <taxon>Spermatophyta</taxon>
        <taxon>Magnoliopsida</taxon>
        <taxon>eudicotyledons</taxon>
        <taxon>Gunneridae</taxon>
        <taxon>Pentapetalae</taxon>
        <taxon>rosids</taxon>
        <taxon>fabids</taxon>
        <taxon>Fabales</taxon>
        <taxon>Fabaceae</taxon>
        <taxon>Papilionoideae</taxon>
        <taxon>50 kb inversion clade</taxon>
        <taxon>NPAAA clade</taxon>
        <taxon>indigoferoid/millettioid clade</taxon>
        <taxon>Phaseoleae</taxon>
        <taxon>Vigna</taxon>
    </lineage>
</organism>
<dbReference type="AlphaFoldDB" id="A0A0L9V2F8"/>
<evidence type="ECO:0000313" key="1">
    <source>
        <dbReference type="EMBL" id="KOM49228.1"/>
    </source>
</evidence>
<gene>
    <name evidence="1" type="ORF">LR48_Vigan08g005500</name>
</gene>
<dbReference type="Proteomes" id="UP000053144">
    <property type="component" value="Chromosome 8"/>
</dbReference>
<sequence>MSFSSIMALVHCNGQIIKDQQMSSIYVSEISSYVEVNNYMTLSFLKQTILNLFIASHGKSYMLDLCYRYPVKMNDFNISYRSMTIEYDYDVPTVIGYAKKYEAHVQFQIMAFIRESNHTLTNVVWELMEKQLDDSLNIE</sequence>
<proteinExistence type="predicted"/>
<dbReference type="EMBL" id="CM003378">
    <property type="protein sequence ID" value="KOM49228.1"/>
    <property type="molecule type" value="Genomic_DNA"/>
</dbReference>
<protein>
    <submittedName>
        <fullName evidence="1">Uncharacterized protein</fullName>
    </submittedName>
</protein>